<sequence length="70" mass="8038">MKHKNIDSGHTIAKKDVHHHHHAGNPADTNEKKLTKDFFLTEKKSLLYNDPVTAWRANKLKKIQIPDGND</sequence>
<organism evidence="2 3">
    <name type="scientific">Dermatophagoides farinae</name>
    <name type="common">American house dust mite</name>
    <dbReference type="NCBI Taxonomy" id="6954"/>
    <lineage>
        <taxon>Eukaryota</taxon>
        <taxon>Metazoa</taxon>
        <taxon>Ecdysozoa</taxon>
        <taxon>Arthropoda</taxon>
        <taxon>Chelicerata</taxon>
        <taxon>Arachnida</taxon>
        <taxon>Acari</taxon>
        <taxon>Acariformes</taxon>
        <taxon>Sarcoptiformes</taxon>
        <taxon>Astigmata</taxon>
        <taxon>Psoroptidia</taxon>
        <taxon>Analgoidea</taxon>
        <taxon>Pyroglyphidae</taxon>
        <taxon>Dermatophagoidinae</taxon>
        <taxon>Dermatophagoides</taxon>
    </lineage>
</organism>
<accession>A0A922LBT6</accession>
<reference evidence="2" key="1">
    <citation type="submission" date="2013-05" db="EMBL/GenBank/DDBJ databases">
        <authorList>
            <person name="Yim A.K.Y."/>
            <person name="Chan T.F."/>
            <person name="Ji K.M."/>
            <person name="Liu X.Y."/>
            <person name="Zhou J.W."/>
            <person name="Li R.Q."/>
            <person name="Yang K.Y."/>
            <person name="Li J."/>
            <person name="Li M."/>
            <person name="Law P.T.W."/>
            <person name="Wu Y.L."/>
            <person name="Cai Z.L."/>
            <person name="Qin H."/>
            <person name="Bao Y."/>
            <person name="Leung R.K.K."/>
            <person name="Ng P.K.S."/>
            <person name="Zou J."/>
            <person name="Zhong X.J."/>
            <person name="Ran P.X."/>
            <person name="Zhong N.S."/>
            <person name="Liu Z.G."/>
            <person name="Tsui S.K.W."/>
        </authorList>
    </citation>
    <scope>NUCLEOTIDE SEQUENCE</scope>
    <source>
        <strain evidence="2">Derf</strain>
        <tissue evidence="2">Whole organism</tissue>
    </source>
</reference>
<comment type="caution">
    <text evidence="2">The sequence shown here is derived from an EMBL/GenBank/DDBJ whole genome shotgun (WGS) entry which is preliminary data.</text>
</comment>
<dbReference type="Proteomes" id="UP000790347">
    <property type="component" value="Unassembled WGS sequence"/>
</dbReference>
<evidence type="ECO:0000313" key="3">
    <source>
        <dbReference type="Proteomes" id="UP000790347"/>
    </source>
</evidence>
<dbReference type="EMBL" id="ASGP02000002">
    <property type="protein sequence ID" value="KAH9522430.1"/>
    <property type="molecule type" value="Genomic_DNA"/>
</dbReference>
<name>A0A922LBT6_DERFA</name>
<feature type="region of interest" description="Disordered" evidence="1">
    <location>
        <begin position="1"/>
        <end position="34"/>
    </location>
</feature>
<proteinExistence type="predicted"/>
<keyword evidence="3" id="KW-1185">Reference proteome</keyword>
<gene>
    <name evidence="2" type="ORF">DERF_006000</name>
</gene>
<dbReference type="AlphaFoldDB" id="A0A922LBT6"/>
<evidence type="ECO:0000313" key="2">
    <source>
        <dbReference type="EMBL" id="KAH9522430.1"/>
    </source>
</evidence>
<reference evidence="2" key="2">
    <citation type="journal article" date="2022" name="Res Sq">
        <title>Comparative Genomics Reveals Insights into the Divergent Evolution of Astigmatic Mites and Household Pest Adaptations.</title>
        <authorList>
            <person name="Xiong Q."/>
            <person name="Wan A.T.-Y."/>
            <person name="Liu X.-Y."/>
            <person name="Fung C.S.-H."/>
            <person name="Xiao X."/>
            <person name="Malainual N."/>
            <person name="Hou J."/>
            <person name="Wang L."/>
            <person name="Wang M."/>
            <person name="Yang K."/>
            <person name="Cui Y."/>
            <person name="Leung E."/>
            <person name="Nong W."/>
            <person name="Shin S.-K."/>
            <person name="Au S."/>
            <person name="Jeong K.Y."/>
            <person name="Chew F.T."/>
            <person name="Hui J."/>
            <person name="Leung T.F."/>
            <person name="Tungtrongchitr A."/>
            <person name="Zhong N."/>
            <person name="Liu Z."/>
            <person name="Tsui S."/>
        </authorList>
    </citation>
    <scope>NUCLEOTIDE SEQUENCE</scope>
    <source>
        <strain evidence="2">Derf</strain>
        <tissue evidence="2">Whole organism</tissue>
    </source>
</reference>
<evidence type="ECO:0000256" key="1">
    <source>
        <dbReference type="SAM" id="MobiDB-lite"/>
    </source>
</evidence>
<protein>
    <submittedName>
        <fullName evidence="2">Uncharacterized protein</fullName>
    </submittedName>
</protein>